<accession>A0A0F9R7A8</accession>
<protein>
    <submittedName>
        <fullName evidence="1">Uncharacterized protein</fullName>
    </submittedName>
</protein>
<comment type="caution">
    <text evidence="1">The sequence shown here is derived from an EMBL/GenBank/DDBJ whole genome shotgun (WGS) entry which is preliminary data.</text>
</comment>
<evidence type="ECO:0000313" key="1">
    <source>
        <dbReference type="EMBL" id="KKN50654.1"/>
    </source>
</evidence>
<sequence>MGLFGDIKGQRSTMGGHYFIPDAHYVVEIQRCKTGKTRKNVDFFVVECLIRETDSDKMRPGAPGEMMVTLDKDPALGNIADFMRMGLWIQGRDAEVDGLPPSAEDVEMDEDIADEVVGENNPLAGLVMGVYAYNKDTKAGNPFTRHRWMTSEEARTKIQVAKVAQATQVAQAAQAAS</sequence>
<dbReference type="EMBL" id="LAZR01001102">
    <property type="protein sequence ID" value="KKN50654.1"/>
    <property type="molecule type" value="Genomic_DNA"/>
</dbReference>
<reference evidence="1" key="1">
    <citation type="journal article" date="2015" name="Nature">
        <title>Complex archaea that bridge the gap between prokaryotes and eukaryotes.</title>
        <authorList>
            <person name="Spang A."/>
            <person name="Saw J.H."/>
            <person name="Jorgensen S.L."/>
            <person name="Zaremba-Niedzwiedzka K."/>
            <person name="Martijn J."/>
            <person name="Lind A.E."/>
            <person name="van Eijk R."/>
            <person name="Schleper C."/>
            <person name="Guy L."/>
            <person name="Ettema T.J."/>
        </authorList>
    </citation>
    <scope>NUCLEOTIDE SEQUENCE</scope>
</reference>
<organism evidence="1">
    <name type="scientific">marine sediment metagenome</name>
    <dbReference type="NCBI Taxonomy" id="412755"/>
    <lineage>
        <taxon>unclassified sequences</taxon>
        <taxon>metagenomes</taxon>
        <taxon>ecological metagenomes</taxon>
    </lineage>
</organism>
<name>A0A0F9R7A8_9ZZZZ</name>
<proteinExistence type="predicted"/>
<gene>
    <name evidence="1" type="ORF">LCGC14_0630810</name>
</gene>
<dbReference type="AlphaFoldDB" id="A0A0F9R7A8"/>